<sequence length="255" mass="29295">MTQTEKHALWTQEEQSAEMHGWDFSHIRGRVEEAPLPWDYKQKVLDFLKPQSVILDMGTGGGEFLLSLRHPFSQTSVTESWQPNFELCEKKLAPLGITVRKTEEDKPLPFADNSFDLVLNRHDSYDVNEVRRVLKPGGYFITQQVGGSNNLRLRALLGNNKTAMPSFNLENELLRFKNAGFTVNFCDQAYVTDHYLDVGALVWYAKVLPWEFGNFTVESCLPQLDALDALCEKQGYIPSVQHRFMLIVRNRKPKE</sequence>
<evidence type="ECO:0000313" key="2">
    <source>
        <dbReference type="EMBL" id="MCC2136273.1"/>
    </source>
</evidence>
<proteinExistence type="predicted"/>
<evidence type="ECO:0000313" key="3">
    <source>
        <dbReference type="Proteomes" id="UP001199424"/>
    </source>
</evidence>
<keyword evidence="2" id="KW-0808">Transferase</keyword>
<keyword evidence="2" id="KW-0489">Methyltransferase</keyword>
<dbReference type="RefSeq" id="WP_308448798.1">
    <property type="nucleotide sequence ID" value="NZ_JAJEQC010000003.1"/>
</dbReference>
<keyword evidence="3" id="KW-1185">Reference proteome</keyword>
<dbReference type="InterPro" id="IPR052939">
    <property type="entry name" value="23S_rRNA_MeTrnsfrase_RlmA"/>
</dbReference>
<dbReference type="Proteomes" id="UP001199424">
    <property type="component" value="Unassembled WGS sequence"/>
</dbReference>
<dbReference type="CDD" id="cd02440">
    <property type="entry name" value="AdoMet_MTases"/>
    <property type="match status" value="1"/>
</dbReference>
<dbReference type="InterPro" id="IPR029063">
    <property type="entry name" value="SAM-dependent_MTases_sf"/>
</dbReference>
<reference evidence="2" key="1">
    <citation type="submission" date="2021-10" db="EMBL/GenBank/DDBJ databases">
        <title>Anaerobic single-cell dispensing facilitates the cultivation of human gut bacteria.</title>
        <authorList>
            <person name="Afrizal A."/>
        </authorList>
    </citation>
    <scope>NUCLEOTIDE SEQUENCE</scope>
    <source>
        <strain evidence="2">CLA-AA-H250</strain>
    </source>
</reference>
<dbReference type="PANTHER" id="PTHR43460">
    <property type="entry name" value="METHYLTRANSFERASE"/>
    <property type="match status" value="1"/>
</dbReference>
<dbReference type="InterPro" id="IPR013216">
    <property type="entry name" value="Methyltransf_11"/>
</dbReference>
<accession>A0AAE3ALM2</accession>
<dbReference type="PANTHER" id="PTHR43460:SF1">
    <property type="entry name" value="METHYLTRANSFERASE TYPE 11 DOMAIN-CONTAINING PROTEIN"/>
    <property type="match status" value="1"/>
</dbReference>
<dbReference type="Gene3D" id="3.40.50.150">
    <property type="entry name" value="Vaccinia Virus protein VP39"/>
    <property type="match status" value="1"/>
</dbReference>
<dbReference type="Pfam" id="PF08241">
    <property type="entry name" value="Methyltransf_11"/>
    <property type="match status" value="1"/>
</dbReference>
<gene>
    <name evidence="2" type="ORF">LKD31_04485</name>
</gene>
<dbReference type="EMBL" id="JAJEQC010000003">
    <property type="protein sequence ID" value="MCC2136273.1"/>
    <property type="molecule type" value="Genomic_DNA"/>
</dbReference>
<dbReference type="AlphaFoldDB" id="A0AAE3ALM2"/>
<name>A0AAE3ALM2_9FIRM</name>
<feature type="domain" description="Methyltransferase type 11" evidence="1">
    <location>
        <begin position="55"/>
        <end position="141"/>
    </location>
</feature>
<organism evidence="2 3">
    <name type="scientific">Hominenteromicrobium mulieris</name>
    <dbReference type="NCBI Taxonomy" id="2885357"/>
    <lineage>
        <taxon>Bacteria</taxon>
        <taxon>Bacillati</taxon>
        <taxon>Bacillota</taxon>
        <taxon>Clostridia</taxon>
        <taxon>Eubacteriales</taxon>
        <taxon>Oscillospiraceae</taxon>
        <taxon>Hominenteromicrobium</taxon>
    </lineage>
</organism>
<protein>
    <submittedName>
        <fullName evidence="2">Methyltransferase domain-containing protein</fullName>
    </submittedName>
</protein>
<evidence type="ECO:0000259" key="1">
    <source>
        <dbReference type="Pfam" id="PF08241"/>
    </source>
</evidence>
<dbReference type="GO" id="GO:0008757">
    <property type="term" value="F:S-adenosylmethionine-dependent methyltransferase activity"/>
    <property type="evidence" value="ECO:0007669"/>
    <property type="project" value="InterPro"/>
</dbReference>
<dbReference type="SUPFAM" id="SSF53335">
    <property type="entry name" value="S-adenosyl-L-methionine-dependent methyltransferases"/>
    <property type="match status" value="1"/>
</dbReference>
<dbReference type="GO" id="GO:0032259">
    <property type="term" value="P:methylation"/>
    <property type="evidence" value="ECO:0007669"/>
    <property type="project" value="UniProtKB-KW"/>
</dbReference>
<comment type="caution">
    <text evidence="2">The sequence shown here is derived from an EMBL/GenBank/DDBJ whole genome shotgun (WGS) entry which is preliminary data.</text>
</comment>